<evidence type="ECO:0000256" key="2">
    <source>
        <dbReference type="ARBA" id="ARBA00012438"/>
    </source>
</evidence>
<dbReference type="EMBL" id="SJKB01000019">
    <property type="protein sequence ID" value="TCC54430.1"/>
    <property type="molecule type" value="Genomic_DNA"/>
</dbReference>
<evidence type="ECO:0000256" key="1">
    <source>
        <dbReference type="ARBA" id="ARBA00000085"/>
    </source>
</evidence>
<evidence type="ECO:0000256" key="8">
    <source>
        <dbReference type="ARBA" id="ARBA00023012"/>
    </source>
</evidence>
<evidence type="ECO:0000256" key="9">
    <source>
        <dbReference type="SAM" id="Phobius"/>
    </source>
</evidence>
<evidence type="ECO:0000256" key="7">
    <source>
        <dbReference type="ARBA" id="ARBA00022840"/>
    </source>
</evidence>
<keyword evidence="8" id="KW-0902">Two-component regulatory system</keyword>
<feature type="domain" description="Signal transduction histidine kinase subgroup 3 dimerisation and phosphoacceptor" evidence="10">
    <location>
        <begin position="176"/>
        <end position="242"/>
    </location>
</feature>
<dbReference type="Gene3D" id="3.30.565.10">
    <property type="entry name" value="Histidine kinase-like ATPase, C-terminal domain"/>
    <property type="match status" value="1"/>
</dbReference>
<reference evidence="11 12" key="1">
    <citation type="submission" date="2019-02" db="EMBL/GenBank/DDBJ databases">
        <title>Kribbella capetownensis sp. nov. and Kribbella speibonae sp. nov., isolated from soil.</title>
        <authorList>
            <person name="Curtis S.M."/>
            <person name="Norton I."/>
            <person name="Everest G.J."/>
            <person name="Meyers P.R."/>
        </authorList>
    </citation>
    <scope>NUCLEOTIDE SEQUENCE [LARGE SCALE GENOMIC DNA]</scope>
    <source>
        <strain evidence="11 12">NRRL B-24813</strain>
    </source>
</reference>
<dbReference type="EC" id="2.7.13.3" evidence="2"/>
<feature type="transmembrane region" description="Helical" evidence="9">
    <location>
        <begin position="100"/>
        <end position="118"/>
    </location>
</feature>
<keyword evidence="3" id="KW-0597">Phosphoprotein</keyword>
<evidence type="ECO:0000256" key="5">
    <source>
        <dbReference type="ARBA" id="ARBA00022741"/>
    </source>
</evidence>
<evidence type="ECO:0000259" key="10">
    <source>
        <dbReference type="Pfam" id="PF07730"/>
    </source>
</evidence>
<keyword evidence="9" id="KW-0472">Membrane</keyword>
<dbReference type="PANTHER" id="PTHR24421">
    <property type="entry name" value="NITRATE/NITRITE SENSOR PROTEIN NARX-RELATED"/>
    <property type="match status" value="1"/>
</dbReference>
<dbReference type="GO" id="GO:0016020">
    <property type="term" value="C:membrane"/>
    <property type="evidence" value="ECO:0007669"/>
    <property type="project" value="InterPro"/>
</dbReference>
<evidence type="ECO:0000313" key="12">
    <source>
        <dbReference type="Proteomes" id="UP000291144"/>
    </source>
</evidence>
<organism evidence="11 12">
    <name type="scientific">Kribbella pittospori</name>
    <dbReference type="NCBI Taxonomy" id="722689"/>
    <lineage>
        <taxon>Bacteria</taxon>
        <taxon>Bacillati</taxon>
        <taxon>Actinomycetota</taxon>
        <taxon>Actinomycetes</taxon>
        <taxon>Propionibacteriales</taxon>
        <taxon>Kribbellaceae</taxon>
        <taxon>Kribbella</taxon>
    </lineage>
</organism>
<protein>
    <recommendedName>
        <fullName evidence="2">histidine kinase</fullName>
        <ecNumber evidence="2">2.7.13.3</ecNumber>
    </recommendedName>
</protein>
<feature type="transmembrane region" description="Helical" evidence="9">
    <location>
        <begin position="31"/>
        <end position="49"/>
    </location>
</feature>
<dbReference type="Proteomes" id="UP000291144">
    <property type="component" value="Unassembled WGS sequence"/>
</dbReference>
<keyword evidence="9" id="KW-1133">Transmembrane helix</keyword>
<dbReference type="InterPro" id="IPR011712">
    <property type="entry name" value="Sig_transdc_His_kin_sub3_dim/P"/>
</dbReference>
<accession>A0A4R0K4Z9</accession>
<keyword evidence="5" id="KW-0547">Nucleotide-binding</keyword>
<feature type="transmembrane region" description="Helical" evidence="9">
    <location>
        <begin position="124"/>
        <end position="144"/>
    </location>
</feature>
<dbReference type="AlphaFoldDB" id="A0A4R0K4Z9"/>
<dbReference type="GO" id="GO:0000155">
    <property type="term" value="F:phosphorelay sensor kinase activity"/>
    <property type="evidence" value="ECO:0007669"/>
    <property type="project" value="InterPro"/>
</dbReference>
<dbReference type="InterPro" id="IPR050482">
    <property type="entry name" value="Sensor_HK_TwoCompSys"/>
</dbReference>
<dbReference type="PANTHER" id="PTHR24421:SF10">
    <property type="entry name" value="NITRATE_NITRITE SENSOR PROTEIN NARQ"/>
    <property type="match status" value="1"/>
</dbReference>
<proteinExistence type="predicted"/>
<keyword evidence="6" id="KW-0418">Kinase</keyword>
<comment type="caution">
    <text evidence="11">The sequence shown here is derived from an EMBL/GenBank/DDBJ whole genome shotgun (WGS) entry which is preliminary data.</text>
</comment>
<dbReference type="Pfam" id="PF07730">
    <property type="entry name" value="HisKA_3"/>
    <property type="match status" value="1"/>
</dbReference>
<dbReference type="RefSeq" id="WP_131365176.1">
    <property type="nucleotide sequence ID" value="NZ_SJKB01000019.1"/>
</dbReference>
<evidence type="ECO:0000256" key="3">
    <source>
        <dbReference type="ARBA" id="ARBA00022553"/>
    </source>
</evidence>
<comment type="catalytic activity">
    <reaction evidence="1">
        <text>ATP + protein L-histidine = ADP + protein N-phospho-L-histidine.</text>
        <dbReference type="EC" id="2.7.13.3"/>
    </reaction>
</comment>
<dbReference type="Gene3D" id="1.20.5.1930">
    <property type="match status" value="1"/>
</dbReference>
<name>A0A4R0K4Z9_9ACTN</name>
<dbReference type="SUPFAM" id="SSF55874">
    <property type="entry name" value="ATPase domain of HSP90 chaperone/DNA topoisomerase II/histidine kinase"/>
    <property type="match status" value="1"/>
</dbReference>
<evidence type="ECO:0000256" key="6">
    <source>
        <dbReference type="ARBA" id="ARBA00022777"/>
    </source>
</evidence>
<evidence type="ECO:0000313" key="11">
    <source>
        <dbReference type="EMBL" id="TCC54430.1"/>
    </source>
</evidence>
<dbReference type="GO" id="GO:0005524">
    <property type="term" value="F:ATP binding"/>
    <property type="evidence" value="ECO:0007669"/>
    <property type="project" value="UniProtKB-KW"/>
</dbReference>
<keyword evidence="4" id="KW-0808">Transferase</keyword>
<keyword evidence="9" id="KW-0812">Transmembrane</keyword>
<evidence type="ECO:0000256" key="4">
    <source>
        <dbReference type="ARBA" id="ARBA00022679"/>
    </source>
</evidence>
<gene>
    <name evidence="11" type="ORF">E0H73_38965</name>
</gene>
<dbReference type="InterPro" id="IPR036890">
    <property type="entry name" value="HATPase_C_sf"/>
</dbReference>
<dbReference type="GO" id="GO:0046983">
    <property type="term" value="F:protein dimerization activity"/>
    <property type="evidence" value="ECO:0007669"/>
    <property type="project" value="InterPro"/>
</dbReference>
<keyword evidence="12" id="KW-1185">Reference proteome</keyword>
<keyword evidence="7" id="KW-0067">ATP-binding</keyword>
<dbReference type="OrthoDB" id="227596at2"/>
<sequence>MGWGLPPALREAAVPATLGVVATVELLALDLPGTGAALAVDWIACALLVLRKRFPLTACTLAGVVLVTPVVGRVDDAAAPILILALATFTLARRISGVRALVPIGLFLAALFWGYLRLDRPWDVADLVFVSAVVLPPYAFGLLMRSLDNRNARLAEQAELLVRHQEMVRREAITAERARIARELHDVIAHSVSAMVVQAAAARDLVRRDADGAETAIDEVMTAGREALGETGRLLRLIRDTDDELGLAPDLGLDHLSELVDRFRRRGLRVDLTVEGQLDTLPSGIDISAYRIVQEALTNSLRYATDRMASVSVSRSATALVIGIENRTSGRSGGGGLGLLGMAERIAVFDGRLIHGLTDDGRFVLTASLPLVSEAR</sequence>